<sequence>MEILKLGSRGNKVKIVQSVLSKIGYNPGAIDGIYGINTQRAVMRFQNDNGLISDGIVGPNTWSLLERFILGYDNYTIKQGDTFYSIANKYYTNVNSIIVANPDLDPNNLIVGTKIVVPYGIDVVLTDVGYTYELLEKNIEGLKARYPFLEVGTIGKSVLGKNLYYIRLGNGPNEVFYNASHHSLEWINSPVMMSFTENFLEAFVNNNFIRGYNINDIWESSSIYIVPMVNPDGVDVVINGITPENPYYEEILEWNDTGEPLSKVWNANIRGVDLNRNYPANWEEAKDQEAELGVTGPGPTRYGGSSPLSEPETKAMVDFTREHNFKMTLAYHTQGRVIYWQYLDFNPPNARAIGEVFSNITGYRLSDVPYAAAFAGYKDWFIKEYNLPGYTFETGLGENPLPISQFNRIYSENEEVLLLSPII</sequence>
<evidence type="ECO:0000256" key="1">
    <source>
        <dbReference type="ARBA" id="ARBA00001947"/>
    </source>
</evidence>
<dbReference type="InterPro" id="IPR036365">
    <property type="entry name" value="PGBD-like_sf"/>
</dbReference>
<dbReference type="PANTHER" id="PTHR11705">
    <property type="entry name" value="PROTEASE FAMILY M14 CARBOXYPEPTIDASE A,B"/>
    <property type="match status" value="1"/>
</dbReference>
<name>A0A845R3I8_9CLOT</name>
<comment type="caution">
    <text evidence="11">The sequence shown here is derived from an EMBL/GenBank/DDBJ whole genome shotgun (WGS) entry which is preliminary data.</text>
</comment>
<accession>A0A845R3I8</accession>
<evidence type="ECO:0000256" key="8">
    <source>
        <dbReference type="SAM" id="MobiDB-lite"/>
    </source>
</evidence>
<keyword evidence="12" id="KW-1185">Reference proteome</keyword>
<dbReference type="GO" id="GO:0006508">
    <property type="term" value="P:proteolysis"/>
    <property type="evidence" value="ECO:0007669"/>
    <property type="project" value="UniProtKB-KW"/>
</dbReference>
<reference evidence="11 12" key="1">
    <citation type="submission" date="2018-08" db="EMBL/GenBank/DDBJ databases">
        <title>Murine metabolic-syndrome-specific gut microbial biobank.</title>
        <authorList>
            <person name="Liu C."/>
        </authorList>
    </citation>
    <scope>NUCLEOTIDE SEQUENCE [LARGE SCALE GENOMIC DNA]</scope>
    <source>
        <strain evidence="11 12">583</strain>
    </source>
</reference>
<dbReference type="PANTHER" id="PTHR11705:SF143">
    <property type="entry name" value="SLL0236 PROTEIN"/>
    <property type="match status" value="1"/>
</dbReference>
<protein>
    <submittedName>
        <fullName evidence="11">LysM peptidoglycan-binding domain-containing protein</fullName>
    </submittedName>
</protein>
<evidence type="ECO:0000259" key="10">
    <source>
        <dbReference type="PROSITE" id="PS52035"/>
    </source>
</evidence>
<dbReference type="SUPFAM" id="SSF47090">
    <property type="entry name" value="PGBD-like"/>
    <property type="match status" value="1"/>
</dbReference>
<feature type="domain" description="LysM" evidence="9">
    <location>
        <begin position="73"/>
        <end position="117"/>
    </location>
</feature>
<dbReference type="InterPro" id="IPR034274">
    <property type="entry name" value="ENP1_M14_CPD"/>
</dbReference>
<dbReference type="AlphaFoldDB" id="A0A845R3I8"/>
<evidence type="ECO:0000256" key="4">
    <source>
        <dbReference type="ARBA" id="ARBA00022801"/>
    </source>
</evidence>
<dbReference type="SUPFAM" id="SSF54106">
    <property type="entry name" value="LysM domain"/>
    <property type="match status" value="1"/>
</dbReference>
<dbReference type="SMART" id="SM00631">
    <property type="entry name" value="Zn_pept"/>
    <property type="match status" value="1"/>
</dbReference>
<comment type="similarity">
    <text evidence="2 7">Belongs to the peptidase M14 family.</text>
</comment>
<feature type="active site" description="Proton donor/acceptor" evidence="7">
    <location>
        <position position="393"/>
    </location>
</feature>
<dbReference type="InterPro" id="IPR002477">
    <property type="entry name" value="Peptidoglycan-bd-like"/>
</dbReference>
<dbReference type="PROSITE" id="PS51782">
    <property type="entry name" value="LYSM"/>
    <property type="match status" value="1"/>
</dbReference>
<dbReference type="GO" id="GO:0005615">
    <property type="term" value="C:extracellular space"/>
    <property type="evidence" value="ECO:0007669"/>
    <property type="project" value="TreeGrafter"/>
</dbReference>
<feature type="domain" description="Peptidase M14" evidence="10">
    <location>
        <begin position="128"/>
        <end position="423"/>
    </location>
</feature>
<dbReference type="InterPro" id="IPR018392">
    <property type="entry name" value="LysM"/>
</dbReference>
<dbReference type="Gene3D" id="1.10.101.10">
    <property type="entry name" value="PGBD-like superfamily/PGBD"/>
    <property type="match status" value="1"/>
</dbReference>
<evidence type="ECO:0000313" key="12">
    <source>
        <dbReference type="Proteomes" id="UP000467132"/>
    </source>
</evidence>
<keyword evidence="5" id="KW-0862">Zinc</keyword>
<dbReference type="EMBL" id="QXXA01000017">
    <property type="protein sequence ID" value="NBI08002.1"/>
    <property type="molecule type" value="Genomic_DNA"/>
</dbReference>
<keyword evidence="6" id="KW-0482">Metalloprotease</keyword>
<dbReference type="OrthoDB" id="9811296at2"/>
<evidence type="ECO:0000313" key="11">
    <source>
        <dbReference type="EMBL" id="NBI08002.1"/>
    </source>
</evidence>
<evidence type="ECO:0000256" key="6">
    <source>
        <dbReference type="ARBA" id="ARBA00023049"/>
    </source>
</evidence>
<dbReference type="CDD" id="cd06229">
    <property type="entry name" value="M14_Endopeptidase_I"/>
    <property type="match status" value="1"/>
</dbReference>
<dbReference type="Gene3D" id="3.10.350.10">
    <property type="entry name" value="LysM domain"/>
    <property type="match status" value="1"/>
</dbReference>
<evidence type="ECO:0000256" key="3">
    <source>
        <dbReference type="ARBA" id="ARBA00022670"/>
    </source>
</evidence>
<keyword evidence="4" id="KW-0378">Hydrolase</keyword>
<gene>
    <name evidence="11" type="ORF">D3Z33_14160</name>
</gene>
<dbReference type="InterPro" id="IPR000834">
    <property type="entry name" value="Peptidase_M14"/>
</dbReference>
<evidence type="ECO:0000256" key="7">
    <source>
        <dbReference type="PROSITE-ProRule" id="PRU01379"/>
    </source>
</evidence>
<comment type="cofactor">
    <cofactor evidence="1">
        <name>Zn(2+)</name>
        <dbReference type="ChEBI" id="CHEBI:29105"/>
    </cofactor>
</comment>
<evidence type="ECO:0000259" key="9">
    <source>
        <dbReference type="PROSITE" id="PS51782"/>
    </source>
</evidence>
<feature type="region of interest" description="Disordered" evidence="8">
    <location>
        <begin position="289"/>
        <end position="311"/>
    </location>
</feature>
<dbReference type="Proteomes" id="UP000467132">
    <property type="component" value="Unassembled WGS sequence"/>
</dbReference>
<dbReference type="Gene3D" id="3.40.630.10">
    <property type="entry name" value="Zn peptidases"/>
    <property type="match status" value="1"/>
</dbReference>
<organism evidence="11 12">
    <name type="scientific">Senegalia massiliensis</name>
    <dbReference type="NCBI Taxonomy" id="1720316"/>
    <lineage>
        <taxon>Bacteria</taxon>
        <taxon>Bacillati</taxon>
        <taxon>Bacillota</taxon>
        <taxon>Clostridia</taxon>
        <taxon>Eubacteriales</taxon>
        <taxon>Clostridiaceae</taxon>
        <taxon>Senegalia</taxon>
    </lineage>
</organism>
<dbReference type="CDD" id="cd00118">
    <property type="entry name" value="LysM"/>
    <property type="match status" value="1"/>
</dbReference>
<dbReference type="SMART" id="SM00257">
    <property type="entry name" value="LysM"/>
    <property type="match status" value="1"/>
</dbReference>
<dbReference type="Pfam" id="PF01471">
    <property type="entry name" value="PG_binding_1"/>
    <property type="match status" value="1"/>
</dbReference>
<dbReference type="GO" id="GO:0008270">
    <property type="term" value="F:zinc ion binding"/>
    <property type="evidence" value="ECO:0007669"/>
    <property type="project" value="InterPro"/>
</dbReference>
<dbReference type="InterPro" id="IPR036779">
    <property type="entry name" value="LysM_dom_sf"/>
</dbReference>
<dbReference type="Pfam" id="PF00246">
    <property type="entry name" value="Peptidase_M14"/>
    <property type="match status" value="1"/>
</dbReference>
<dbReference type="Pfam" id="PF01476">
    <property type="entry name" value="LysM"/>
    <property type="match status" value="1"/>
</dbReference>
<dbReference type="GO" id="GO:0004181">
    <property type="term" value="F:metallocarboxypeptidase activity"/>
    <property type="evidence" value="ECO:0007669"/>
    <property type="project" value="InterPro"/>
</dbReference>
<keyword evidence="3" id="KW-0645">Protease</keyword>
<dbReference type="InterPro" id="IPR036366">
    <property type="entry name" value="PGBDSf"/>
</dbReference>
<dbReference type="PRINTS" id="PR00765">
    <property type="entry name" value="CRBOXYPTASEA"/>
</dbReference>
<dbReference type="RefSeq" id="WP_160198463.1">
    <property type="nucleotide sequence ID" value="NZ_QXXA01000017.1"/>
</dbReference>
<dbReference type="PROSITE" id="PS52035">
    <property type="entry name" value="PEPTIDASE_M14"/>
    <property type="match status" value="1"/>
</dbReference>
<proteinExistence type="inferred from homology"/>
<evidence type="ECO:0000256" key="5">
    <source>
        <dbReference type="ARBA" id="ARBA00022833"/>
    </source>
</evidence>
<dbReference type="SUPFAM" id="SSF53187">
    <property type="entry name" value="Zn-dependent exopeptidases"/>
    <property type="match status" value="1"/>
</dbReference>
<evidence type="ECO:0000256" key="2">
    <source>
        <dbReference type="ARBA" id="ARBA00005988"/>
    </source>
</evidence>